<keyword evidence="7" id="KW-1185">Reference proteome</keyword>
<comment type="caution">
    <text evidence="6">The sequence shown here is derived from an EMBL/GenBank/DDBJ whole genome shotgun (WGS) entry which is preliminary data.</text>
</comment>
<feature type="non-terminal residue" evidence="6">
    <location>
        <position position="1"/>
    </location>
</feature>
<gene>
    <name evidence="6" type="ORF">B4U79_07346</name>
</gene>
<proteinExistence type="inferred from homology"/>
<dbReference type="AlphaFoldDB" id="A0A3S3PGY2"/>
<dbReference type="PANTHER" id="PTHR11610">
    <property type="entry name" value="LIPASE"/>
    <property type="match status" value="1"/>
</dbReference>
<dbReference type="PANTHER" id="PTHR11610:SF173">
    <property type="entry name" value="LIPASE DOMAIN-CONTAINING PROTEIN-RELATED"/>
    <property type="match status" value="1"/>
</dbReference>
<dbReference type="GO" id="GO:0016042">
    <property type="term" value="P:lipid catabolic process"/>
    <property type="evidence" value="ECO:0007669"/>
    <property type="project" value="TreeGrafter"/>
</dbReference>
<accession>A0A3S3PGY2</accession>
<evidence type="ECO:0000259" key="5">
    <source>
        <dbReference type="Pfam" id="PF00151"/>
    </source>
</evidence>
<feature type="domain" description="Lipase" evidence="5">
    <location>
        <begin position="40"/>
        <end position="330"/>
    </location>
</feature>
<feature type="non-terminal residue" evidence="6">
    <location>
        <position position="463"/>
    </location>
</feature>
<dbReference type="GO" id="GO:0016298">
    <property type="term" value="F:lipase activity"/>
    <property type="evidence" value="ECO:0007669"/>
    <property type="project" value="InterPro"/>
</dbReference>
<dbReference type="InterPro" id="IPR013818">
    <property type="entry name" value="Lipase"/>
</dbReference>
<dbReference type="OrthoDB" id="199913at2759"/>
<comment type="subcellular location">
    <subcellularLocation>
        <location evidence="1">Secreted</location>
    </subcellularLocation>
</comment>
<evidence type="ECO:0000256" key="1">
    <source>
        <dbReference type="ARBA" id="ARBA00004613"/>
    </source>
</evidence>
<dbReference type="InterPro" id="IPR000734">
    <property type="entry name" value="TAG_lipase"/>
</dbReference>
<protein>
    <submittedName>
        <fullName evidence="6">Pancreatic triacylglycerol lipase-like isoform X4</fullName>
    </submittedName>
</protein>
<dbReference type="EMBL" id="NCKU01010454">
    <property type="protein sequence ID" value="RWS00801.1"/>
    <property type="molecule type" value="Genomic_DNA"/>
</dbReference>
<evidence type="ECO:0000256" key="4">
    <source>
        <dbReference type="RuleBase" id="RU004262"/>
    </source>
</evidence>
<dbReference type="STRING" id="1965070.A0A3S3PGY2"/>
<dbReference type="SUPFAM" id="SSF53474">
    <property type="entry name" value="alpha/beta-Hydrolases"/>
    <property type="match status" value="1"/>
</dbReference>
<dbReference type="PRINTS" id="PR00821">
    <property type="entry name" value="TAGLIPASE"/>
</dbReference>
<name>A0A3S3PGY2_9ACAR</name>
<organism evidence="6 7">
    <name type="scientific">Dinothrombium tinctorium</name>
    <dbReference type="NCBI Taxonomy" id="1965070"/>
    <lineage>
        <taxon>Eukaryota</taxon>
        <taxon>Metazoa</taxon>
        <taxon>Ecdysozoa</taxon>
        <taxon>Arthropoda</taxon>
        <taxon>Chelicerata</taxon>
        <taxon>Arachnida</taxon>
        <taxon>Acari</taxon>
        <taxon>Acariformes</taxon>
        <taxon>Trombidiformes</taxon>
        <taxon>Prostigmata</taxon>
        <taxon>Anystina</taxon>
        <taxon>Parasitengona</taxon>
        <taxon>Trombidioidea</taxon>
        <taxon>Trombidiidae</taxon>
        <taxon>Dinothrombium</taxon>
    </lineage>
</organism>
<evidence type="ECO:0000256" key="2">
    <source>
        <dbReference type="ARBA" id="ARBA00010701"/>
    </source>
</evidence>
<dbReference type="Gene3D" id="3.40.50.1820">
    <property type="entry name" value="alpha/beta hydrolase"/>
    <property type="match status" value="1"/>
</dbReference>
<dbReference type="InterPro" id="IPR029058">
    <property type="entry name" value="AB_hydrolase_fold"/>
</dbReference>
<comment type="similarity">
    <text evidence="2 4">Belongs to the AB hydrolase superfamily. Lipase family.</text>
</comment>
<dbReference type="Pfam" id="PF00151">
    <property type="entry name" value="Lipase"/>
    <property type="match status" value="1"/>
</dbReference>
<reference evidence="6 7" key="1">
    <citation type="journal article" date="2018" name="Gigascience">
        <title>Genomes of trombidid mites reveal novel predicted allergens and laterally-transferred genes associated with secondary metabolism.</title>
        <authorList>
            <person name="Dong X."/>
            <person name="Chaisiri K."/>
            <person name="Xia D."/>
            <person name="Armstrong S.D."/>
            <person name="Fang Y."/>
            <person name="Donnelly M.J."/>
            <person name="Kadowaki T."/>
            <person name="McGarry J.W."/>
            <person name="Darby A.C."/>
            <person name="Makepeace B.L."/>
        </authorList>
    </citation>
    <scope>NUCLEOTIDE SEQUENCE [LARGE SCALE GENOMIC DNA]</scope>
    <source>
        <strain evidence="6">UoL-WK</strain>
    </source>
</reference>
<evidence type="ECO:0000313" key="7">
    <source>
        <dbReference type="Proteomes" id="UP000285301"/>
    </source>
</evidence>
<dbReference type="Proteomes" id="UP000285301">
    <property type="component" value="Unassembled WGS sequence"/>
</dbReference>
<sequence length="463" mass="52077">THALSEICKEDFVYVSDVGCLPKVCDCPIGLNLLTNPIRQCTDPELVRTKFMFYDNETYKEKAYEVNHEFEGIENAPFNNKSLTIFITHGYLGLVPVDMFFDIIQLYLEKFKNVNVILINWTEGAVDFYAASVANVVTVAHQTAQLVKKLSEKRGMKPDYVRFIGFSLGGQMAGIASRYTFNLTGMKFNELFGKIKKLKQFLVHFIIALDPAGPCYYGMFNNDLGLTKDDGKYVKILHTNEGEYGTTTLSGRIDICPNGGKEQPDCAMLPVVPCSHLRALQLSDFDLKKYGDCQPVAYQCESYEEFLKGRCASCDNKRCHLMSEDVQLYDSPLAPEFNSKFFGTCFYVKTSAEKPFCEYHFQIVAKSERTIQSSCSTVNVEVRGRQNFSKTVELEKSGSDKYLGLVTVASQEVNYTNPGPINSIIVNGGTVDYLLNILDSSIGLSCDQYIDEIEVNYMSNIDE</sequence>
<dbReference type="GO" id="GO:0005615">
    <property type="term" value="C:extracellular space"/>
    <property type="evidence" value="ECO:0007669"/>
    <property type="project" value="TreeGrafter"/>
</dbReference>
<evidence type="ECO:0000313" key="6">
    <source>
        <dbReference type="EMBL" id="RWS00801.1"/>
    </source>
</evidence>
<keyword evidence="3" id="KW-0964">Secreted</keyword>
<evidence type="ECO:0000256" key="3">
    <source>
        <dbReference type="ARBA" id="ARBA00022525"/>
    </source>
</evidence>